<evidence type="ECO:0000256" key="2">
    <source>
        <dbReference type="ARBA" id="ARBA00007375"/>
    </source>
</evidence>
<dbReference type="InterPro" id="IPR012506">
    <property type="entry name" value="TMEM86B-like"/>
</dbReference>
<dbReference type="GO" id="GO:0016020">
    <property type="term" value="C:membrane"/>
    <property type="evidence" value="ECO:0007669"/>
    <property type="project" value="UniProtKB-SubCell"/>
</dbReference>
<feature type="transmembrane region" description="Helical" evidence="6">
    <location>
        <begin position="52"/>
        <end position="71"/>
    </location>
</feature>
<dbReference type="EMBL" id="AP019309">
    <property type="protein sequence ID" value="BBH26063.1"/>
    <property type="molecule type" value="Genomic_DNA"/>
</dbReference>
<feature type="transmembrane region" description="Helical" evidence="6">
    <location>
        <begin position="131"/>
        <end position="152"/>
    </location>
</feature>
<sequence>MLIMTIVYLILLLLLALSARTKYYLYAKTASSLCFVVIAIVGAISRHAMYTLLLMLPGLLAFMLGDIILAFKSKHSLLLGIIAFSIGDLAFLHFLGDYHDFGLSSLLLSVIALISYVFIAKKGIIDFGELLIPSGVYAFLEGLVVMKSILVYRVVPTRFFLFIMIGMILYLISDLVLMIFKFKKKSLAIGAAALALYYGGLYCLAICFFFI</sequence>
<evidence type="ECO:0000256" key="6">
    <source>
        <dbReference type="SAM" id="Phobius"/>
    </source>
</evidence>
<keyword evidence="8" id="KW-1185">Reference proteome</keyword>
<keyword evidence="3 6" id="KW-0812">Transmembrane</keyword>
<accession>A0A3G9JM26</accession>
<feature type="transmembrane region" description="Helical" evidence="6">
    <location>
        <begin position="159"/>
        <end position="180"/>
    </location>
</feature>
<evidence type="ECO:0000256" key="1">
    <source>
        <dbReference type="ARBA" id="ARBA00004141"/>
    </source>
</evidence>
<dbReference type="Proteomes" id="UP000268059">
    <property type="component" value="Chromosome"/>
</dbReference>
<comment type="subcellular location">
    <subcellularLocation>
        <location evidence="1">Membrane</location>
        <topology evidence="1">Multi-pass membrane protein</topology>
    </subcellularLocation>
</comment>
<comment type="similarity">
    <text evidence="2">Belongs to the TMEM86 family.</text>
</comment>
<evidence type="ECO:0008006" key="9">
    <source>
        <dbReference type="Google" id="ProtNLM"/>
    </source>
</evidence>
<evidence type="ECO:0000256" key="5">
    <source>
        <dbReference type="ARBA" id="ARBA00023136"/>
    </source>
</evidence>
<dbReference type="Pfam" id="PF07947">
    <property type="entry name" value="YhhN"/>
    <property type="match status" value="1"/>
</dbReference>
<protein>
    <recommendedName>
        <fullName evidence="9">Lysoplasmalogenase</fullName>
    </recommendedName>
</protein>
<name>A0A3G9JM26_9FIRM</name>
<reference evidence="7 8" key="1">
    <citation type="submission" date="2018-11" db="EMBL/GenBank/DDBJ databases">
        <title>Novel Erysipelotrichaceae bacterium isolated from small intestine of a swine.</title>
        <authorList>
            <person name="Kim J.S."/>
            <person name="Choe H."/>
            <person name="Lee Y.R."/>
            <person name="Kim K.M."/>
            <person name="Park D.S."/>
        </authorList>
    </citation>
    <scope>NUCLEOTIDE SEQUENCE [LARGE SCALE GENOMIC DNA]</scope>
    <source>
        <strain evidence="7 8">SG0102</strain>
    </source>
</reference>
<feature type="transmembrane region" description="Helical" evidence="6">
    <location>
        <begin position="186"/>
        <end position="210"/>
    </location>
</feature>
<feature type="transmembrane region" description="Helical" evidence="6">
    <location>
        <begin position="29"/>
        <end position="45"/>
    </location>
</feature>
<keyword evidence="5 6" id="KW-0472">Membrane</keyword>
<dbReference type="RefSeq" id="WP_125118970.1">
    <property type="nucleotide sequence ID" value="NZ_AP019309.1"/>
</dbReference>
<evidence type="ECO:0000313" key="8">
    <source>
        <dbReference type="Proteomes" id="UP000268059"/>
    </source>
</evidence>
<evidence type="ECO:0000256" key="4">
    <source>
        <dbReference type="ARBA" id="ARBA00022989"/>
    </source>
</evidence>
<dbReference type="AlphaFoldDB" id="A0A3G9JM26"/>
<evidence type="ECO:0000313" key="7">
    <source>
        <dbReference type="EMBL" id="BBH26063.1"/>
    </source>
</evidence>
<feature type="transmembrane region" description="Helical" evidence="6">
    <location>
        <begin position="77"/>
        <end position="94"/>
    </location>
</feature>
<keyword evidence="4 6" id="KW-1133">Transmembrane helix</keyword>
<gene>
    <name evidence="7" type="ORF">SG0102_09970</name>
</gene>
<organism evidence="7 8">
    <name type="scientific">Intestinibaculum porci</name>
    <dbReference type="NCBI Taxonomy" id="2487118"/>
    <lineage>
        <taxon>Bacteria</taxon>
        <taxon>Bacillati</taxon>
        <taxon>Bacillota</taxon>
        <taxon>Erysipelotrichia</taxon>
        <taxon>Erysipelotrichales</taxon>
        <taxon>Erysipelotrichaceae</taxon>
        <taxon>Intestinibaculum</taxon>
    </lineage>
</organism>
<feature type="transmembrane region" description="Helical" evidence="6">
    <location>
        <begin position="101"/>
        <end position="119"/>
    </location>
</feature>
<dbReference type="KEGG" id="ebm:SG0102_09970"/>
<proteinExistence type="inferred from homology"/>
<dbReference type="InParanoid" id="A0A3G9JM26"/>
<evidence type="ECO:0000256" key="3">
    <source>
        <dbReference type="ARBA" id="ARBA00022692"/>
    </source>
</evidence>